<sequence length="97" mass="11263">MILLVLAWIGARSLWQRRERLLAWYAQQQAAPDRREGPREQPDAQERAPRRRGEDAAPEEMVECAHCGVFLARREALRGRGGRLYCSDEHRRQGPRA</sequence>
<dbReference type="NCBIfam" id="NF041023">
    <property type="entry name" value="PP0621_fam"/>
    <property type="match status" value="1"/>
</dbReference>
<protein>
    <recommendedName>
        <fullName evidence="4">MYND finger</fullName>
    </recommendedName>
</protein>
<dbReference type="EMBL" id="NRSH01000152">
    <property type="protein sequence ID" value="MBK1727442.1"/>
    <property type="molecule type" value="Genomic_DNA"/>
</dbReference>
<evidence type="ECO:0000256" key="1">
    <source>
        <dbReference type="SAM" id="MobiDB-lite"/>
    </source>
</evidence>
<accession>A0ABS1E8F0</accession>
<keyword evidence="3" id="KW-1185">Reference proteome</keyword>
<feature type="region of interest" description="Disordered" evidence="1">
    <location>
        <begin position="29"/>
        <end position="59"/>
    </location>
</feature>
<proteinExistence type="predicted"/>
<comment type="caution">
    <text evidence="2">The sequence shown here is derived from an EMBL/GenBank/DDBJ whole genome shotgun (WGS) entry which is preliminary data.</text>
</comment>
<organism evidence="2 3">
    <name type="scientific">Halorhodospira neutriphila</name>
    <dbReference type="NCBI Taxonomy" id="168379"/>
    <lineage>
        <taxon>Bacteria</taxon>
        <taxon>Pseudomonadati</taxon>
        <taxon>Pseudomonadota</taxon>
        <taxon>Gammaproteobacteria</taxon>
        <taxon>Chromatiales</taxon>
        <taxon>Ectothiorhodospiraceae</taxon>
        <taxon>Halorhodospira</taxon>
    </lineage>
</organism>
<reference evidence="2 3" key="1">
    <citation type="journal article" date="2020" name="Microorganisms">
        <title>Osmotic Adaptation and Compatible Solute Biosynthesis of Phototrophic Bacteria as Revealed from Genome Analyses.</title>
        <authorList>
            <person name="Imhoff J.F."/>
            <person name="Rahn T."/>
            <person name="Kunzel S."/>
            <person name="Keller A."/>
            <person name="Neulinger S.C."/>
        </authorList>
    </citation>
    <scope>NUCLEOTIDE SEQUENCE [LARGE SCALE GENOMIC DNA]</scope>
    <source>
        <strain evidence="2 3">DSM 15116</strain>
    </source>
</reference>
<gene>
    <name evidence="2" type="ORF">CKO13_10540</name>
</gene>
<evidence type="ECO:0000313" key="2">
    <source>
        <dbReference type="EMBL" id="MBK1727442.1"/>
    </source>
</evidence>
<dbReference type="Proteomes" id="UP000738126">
    <property type="component" value="Unassembled WGS sequence"/>
</dbReference>
<feature type="compositionally biased region" description="Basic and acidic residues" evidence="1">
    <location>
        <begin position="32"/>
        <end position="55"/>
    </location>
</feature>
<dbReference type="InterPro" id="IPR049708">
    <property type="entry name" value="PP0621-like"/>
</dbReference>
<name>A0ABS1E8F0_9GAMM</name>
<evidence type="ECO:0008006" key="4">
    <source>
        <dbReference type="Google" id="ProtNLM"/>
    </source>
</evidence>
<evidence type="ECO:0000313" key="3">
    <source>
        <dbReference type="Proteomes" id="UP000738126"/>
    </source>
</evidence>